<sequence>MVTGAHHDEPIAIIGMSCRYPGGANSPEALWTLLMQERDAISEYPTDRGWDTTKLYDSEPGRFGKISTRTSGFLHDASAFDPAFFGISPREALTLEPQQRLLLEVSWEALERAGIDPASLHGSLTGVYAGIMGTEYGTQIQHASEDVTGYGYMGTATCVA</sequence>
<dbReference type="SMART" id="SM00825">
    <property type="entry name" value="PKS_KS"/>
    <property type="match status" value="1"/>
</dbReference>
<dbReference type="GO" id="GO:0006633">
    <property type="term" value="P:fatty acid biosynthetic process"/>
    <property type="evidence" value="ECO:0007669"/>
    <property type="project" value="TreeGrafter"/>
</dbReference>
<dbReference type="Pfam" id="PF00109">
    <property type="entry name" value="ketoacyl-synt"/>
    <property type="match status" value="1"/>
</dbReference>
<dbReference type="CDD" id="cd00833">
    <property type="entry name" value="PKS"/>
    <property type="match status" value="1"/>
</dbReference>
<dbReference type="Proteomes" id="UP000282378">
    <property type="component" value="Unassembled WGS sequence"/>
</dbReference>
<name>A0A3M2TU39_PSEYM</name>
<protein>
    <submittedName>
        <fullName evidence="3">Coronafacic acid polyketide synthase I</fullName>
    </submittedName>
</protein>
<dbReference type="SUPFAM" id="SSF53901">
    <property type="entry name" value="Thiolase-like"/>
    <property type="match status" value="1"/>
</dbReference>
<dbReference type="EMBL" id="RBNL01005024">
    <property type="protein sequence ID" value="RML18309.1"/>
    <property type="molecule type" value="Genomic_DNA"/>
</dbReference>
<gene>
    <name evidence="3" type="ORF">APX70_07947</name>
</gene>
<accession>A0A3M2TU39</accession>
<dbReference type="Gene3D" id="3.40.47.10">
    <property type="match status" value="1"/>
</dbReference>
<evidence type="ECO:0000313" key="4">
    <source>
        <dbReference type="Proteomes" id="UP000282378"/>
    </source>
</evidence>
<reference evidence="3 4" key="1">
    <citation type="submission" date="2018-08" db="EMBL/GenBank/DDBJ databases">
        <title>Recombination of ecologically and evolutionarily significant loci maintains genetic cohesion in the Pseudomonas syringae species complex.</title>
        <authorList>
            <person name="Dillon M."/>
            <person name="Thakur S."/>
            <person name="Almeida R.N.D."/>
            <person name="Weir B.S."/>
            <person name="Guttman D.S."/>
        </authorList>
    </citation>
    <scope>NUCLEOTIDE SEQUENCE [LARGE SCALE GENOMIC DNA]</scope>
    <source>
        <strain evidence="3 4">88_10</strain>
    </source>
</reference>
<dbReference type="InterPro" id="IPR016039">
    <property type="entry name" value="Thiolase-like"/>
</dbReference>
<evidence type="ECO:0000259" key="2">
    <source>
        <dbReference type="PROSITE" id="PS52004"/>
    </source>
</evidence>
<dbReference type="InterPro" id="IPR020841">
    <property type="entry name" value="PKS_Beta-ketoAc_synthase_dom"/>
</dbReference>
<comment type="caution">
    <text evidence="3">The sequence shown here is derived from an EMBL/GenBank/DDBJ whole genome shotgun (WGS) entry which is preliminary data.</text>
</comment>
<dbReference type="InterPro" id="IPR014030">
    <property type="entry name" value="Ketoacyl_synth_N"/>
</dbReference>
<organism evidence="3 4">
    <name type="scientific">Pseudomonas syringae pv. maculicola</name>
    <dbReference type="NCBI Taxonomy" id="59511"/>
    <lineage>
        <taxon>Bacteria</taxon>
        <taxon>Pseudomonadati</taxon>
        <taxon>Pseudomonadota</taxon>
        <taxon>Gammaproteobacteria</taxon>
        <taxon>Pseudomonadales</taxon>
        <taxon>Pseudomonadaceae</taxon>
        <taxon>Pseudomonas</taxon>
    </lineage>
</organism>
<proteinExistence type="predicted"/>
<dbReference type="PANTHER" id="PTHR43775:SF51">
    <property type="entry name" value="INACTIVE PHENOLPHTHIOCEROL SYNTHESIS POLYKETIDE SYNTHASE TYPE I PKS1-RELATED"/>
    <property type="match status" value="1"/>
</dbReference>
<evidence type="ECO:0000256" key="1">
    <source>
        <dbReference type="ARBA" id="ARBA00022679"/>
    </source>
</evidence>
<dbReference type="InterPro" id="IPR050091">
    <property type="entry name" value="PKS_NRPS_Biosynth_Enz"/>
</dbReference>
<dbReference type="GO" id="GO:0004312">
    <property type="term" value="F:fatty acid synthase activity"/>
    <property type="evidence" value="ECO:0007669"/>
    <property type="project" value="TreeGrafter"/>
</dbReference>
<dbReference type="AlphaFoldDB" id="A0A3M2TU39"/>
<dbReference type="PROSITE" id="PS52004">
    <property type="entry name" value="KS3_2"/>
    <property type="match status" value="1"/>
</dbReference>
<evidence type="ECO:0000313" key="3">
    <source>
        <dbReference type="EMBL" id="RML18309.1"/>
    </source>
</evidence>
<feature type="non-terminal residue" evidence="3">
    <location>
        <position position="160"/>
    </location>
</feature>
<keyword evidence="1" id="KW-0808">Transferase</keyword>
<dbReference type="PANTHER" id="PTHR43775">
    <property type="entry name" value="FATTY ACID SYNTHASE"/>
    <property type="match status" value="1"/>
</dbReference>
<feature type="domain" description="Ketosynthase family 3 (KS3)" evidence="2">
    <location>
        <begin position="8"/>
        <end position="160"/>
    </location>
</feature>